<protein>
    <recommendedName>
        <fullName evidence="3">Methyltransferase</fullName>
    </recommendedName>
</protein>
<sequence>MPSFKQFKDAIRNMAKVDVRALSKIDGLSDSVDTITRNQALIEQGQAAIEQGQSSIVGDLAALNEAMKSLAEEVRDDWVNKIEKHLEAINSQSWHQKEAAHAAVLASLTQGDRILDPKKLSRHYSQVYSQNCEDGYIAEIFSRIGTKSRTFLEIGIEDGTQNTTRFLLETGWTGVWVEGDLESYNRASEIFRDFILDGSLQIIHLLTTTENINSALDEHGVRTDFDFVSVDIDHNTSHVWRALNRVGRVSCIEFNASIPASIAVEVPYDPSAQWDGSNFFGASLKTMELIGRSKKMNLVGCDFQGVNCYFVNEDEDMNQFREPFTAENHYEIPKYRALSQIGHPPSGKARRWSAPRGI</sequence>
<dbReference type="RefSeq" id="WP_063950425.1">
    <property type="nucleotide sequence ID" value="NZ_LXPS01000036.1"/>
</dbReference>
<accession>A0A176X1Y3</accession>
<name>A0A176X1Y3_AGRTU</name>
<evidence type="ECO:0000313" key="1">
    <source>
        <dbReference type="EMBL" id="OAE40677.1"/>
    </source>
</evidence>
<proteinExistence type="predicted"/>
<gene>
    <name evidence="1" type="ORF">A7J57_10485</name>
</gene>
<evidence type="ECO:0000313" key="2">
    <source>
        <dbReference type="Proteomes" id="UP000077098"/>
    </source>
</evidence>
<dbReference type="Proteomes" id="UP000077098">
    <property type="component" value="Unassembled WGS sequence"/>
</dbReference>
<dbReference type="AlphaFoldDB" id="A0A176X1Y3"/>
<evidence type="ECO:0008006" key="3">
    <source>
        <dbReference type="Google" id="ProtNLM"/>
    </source>
</evidence>
<comment type="caution">
    <text evidence="1">The sequence shown here is derived from an EMBL/GenBank/DDBJ whole genome shotgun (WGS) entry which is preliminary data.</text>
</comment>
<reference evidence="1 2" key="1">
    <citation type="submission" date="2016-05" db="EMBL/GenBank/DDBJ databases">
        <authorList>
            <person name="Lavstsen T."/>
            <person name="Jespersen J.S."/>
        </authorList>
    </citation>
    <scope>NUCLEOTIDE SEQUENCE [LARGE SCALE GENOMIC DNA]</scope>
    <source>
        <strain evidence="1 2">KCJ1736</strain>
    </source>
</reference>
<organism evidence="1 2">
    <name type="scientific">Agrobacterium tumefaciens</name>
    <dbReference type="NCBI Taxonomy" id="358"/>
    <lineage>
        <taxon>Bacteria</taxon>
        <taxon>Pseudomonadati</taxon>
        <taxon>Pseudomonadota</taxon>
        <taxon>Alphaproteobacteria</taxon>
        <taxon>Hyphomicrobiales</taxon>
        <taxon>Rhizobiaceae</taxon>
        <taxon>Rhizobium/Agrobacterium group</taxon>
        <taxon>Agrobacterium</taxon>
        <taxon>Agrobacterium tumefaciens complex</taxon>
    </lineage>
</organism>
<dbReference type="EMBL" id="LXPS01000036">
    <property type="protein sequence ID" value="OAE40677.1"/>
    <property type="molecule type" value="Genomic_DNA"/>
</dbReference>